<dbReference type="AlphaFoldDB" id="A0A9N8H665"/>
<proteinExistence type="predicted"/>
<evidence type="ECO:0000313" key="2">
    <source>
        <dbReference type="EMBL" id="CAB9501267.1"/>
    </source>
</evidence>
<feature type="compositionally biased region" description="Low complexity" evidence="1">
    <location>
        <begin position="340"/>
        <end position="350"/>
    </location>
</feature>
<feature type="compositionally biased region" description="Polar residues" evidence="1">
    <location>
        <begin position="129"/>
        <end position="138"/>
    </location>
</feature>
<protein>
    <submittedName>
        <fullName evidence="2">Uncharacterized protein</fullName>
    </submittedName>
</protein>
<dbReference type="EMBL" id="CAICTM010000103">
    <property type="protein sequence ID" value="CAB9501267.1"/>
    <property type="molecule type" value="Genomic_DNA"/>
</dbReference>
<comment type="caution">
    <text evidence="2">The sequence shown here is derived from an EMBL/GenBank/DDBJ whole genome shotgun (WGS) entry which is preliminary data.</text>
</comment>
<name>A0A9N8H665_9STRA</name>
<feature type="compositionally biased region" description="Basic residues" evidence="1">
    <location>
        <begin position="75"/>
        <end position="94"/>
    </location>
</feature>
<feature type="region of interest" description="Disordered" evidence="1">
    <location>
        <begin position="126"/>
        <end position="148"/>
    </location>
</feature>
<keyword evidence="3" id="KW-1185">Reference proteome</keyword>
<feature type="compositionally biased region" description="Basic residues" evidence="1">
    <location>
        <begin position="292"/>
        <end position="315"/>
    </location>
</feature>
<feature type="region of interest" description="Disordered" evidence="1">
    <location>
        <begin position="61"/>
        <end position="99"/>
    </location>
</feature>
<reference evidence="2" key="1">
    <citation type="submission" date="2020-06" db="EMBL/GenBank/DDBJ databases">
        <authorList>
            <consortium name="Plant Systems Biology data submission"/>
        </authorList>
    </citation>
    <scope>NUCLEOTIDE SEQUENCE</scope>
    <source>
        <strain evidence="2">D6</strain>
    </source>
</reference>
<feature type="compositionally biased region" description="Basic residues" evidence="1">
    <location>
        <begin position="239"/>
        <end position="248"/>
    </location>
</feature>
<sequence>MTTTAAVGSPRERHRNSLDRFLEELLRETSVSSLDTSIVQDNPSVLMESSSRSMRVMARTSSWNALTMSSSSSSSRRRRTRRAHSTGSRRRRTSSRSLTKAISRWESYPFSSATTSAAAAAAVPASTAMDGSSNTSISELPPLPQRRLSDDDETMKLDEKLKQELAQIDQVQEDNNMSLAYPSAATPAGLMTVNGRDHHVIEANQPLDPHHLPPPPPRDEMIHVPASRTYLHSTMDHHPSHKINHSSKHSSSPKMPRRRYDTTEEEEQQNSVAVKQEFPTTPKKGNDNTDNKRKHSSRQKHRRRHHNNNNKKSHKAASLSPERAPRFPKRTHEQDDDNDFAATTTTTNDTPRQFNVMRSCSDPAIMDGDSNVVSVKHALTLMNATLPRRQVSPYHGRKMKVILSQAKQTMLLQDDANNLMMLENDDDVNVNHNNNQGKDDIRIDASAADNLPIYL</sequence>
<dbReference type="Proteomes" id="UP001153069">
    <property type="component" value="Unassembled WGS sequence"/>
</dbReference>
<evidence type="ECO:0000313" key="3">
    <source>
        <dbReference type="Proteomes" id="UP001153069"/>
    </source>
</evidence>
<feature type="region of interest" description="Disordered" evidence="1">
    <location>
        <begin position="234"/>
        <end position="354"/>
    </location>
</feature>
<gene>
    <name evidence="2" type="ORF">SEMRO_104_G052700.1</name>
</gene>
<organism evidence="2 3">
    <name type="scientific">Seminavis robusta</name>
    <dbReference type="NCBI Taxonomy" id="568900"/>
    <lineage>
        <taxon>Eukaryota</taxon>
        <taxon>Sar</taxon>
        <taxon>Stramenopiles</taxon>
        <taxon>Ochrophyta</taxon>
        <taxon>Bacillariophyta</taxon>
        <taxon>Bacillariophyceae</taxon>
        <taxon>Bacillariophycidae</taxon>
        <taxon>Naviculales</taxon>
        <taxon>Naviculaceae</taxon>
        <taxon>Seminavis</taxon>
    </lineage>
</organism>
<evidence type="ECO:0000256" key="1">
    <source>
        <dbReference type="SAM" id="MobiDB-lite"/>
    </source>
</evidence>
<accession>A0A9N8H665</accession>